<dbReference type="Proteomes" id="UP000000851">
    <property type="component" value="Chromosome"/>
</dbReference>
<proteinExistence type="predicted"/>
<dbReference type="STRING" id="479433.Caci_2810"/>
<evidence type="ECO:0000313" key="1">
    <source>
        <dbReference type="EMBL" id="ACU71720.1"/>
    </source>
</evidence>
<sequence>MDNVLVLLLTDSTFVNAQGGTGQTTGVFPVQMRWIAEDWKIGAIGRTGQHYSGLAATPDTQDAVKLGWLALIAATGGAL</sequence>
<dbReference type="HOGENOM" id="CLU_2599572_0_0_11"/>
<evidence type="ECO:0000313" key="2">
    <source>
        <dbReference type="Proteomes" id="UP000000851"/>
    </source>
</evidence>
<gene>
    <name evidence="1" type="ordered locus">Caci_2810</name>
</gene>
<dbReference type="InParanoid" id="C7Q145"/>
<dbReference type="KEGG" id="cai:Caci_2810"/>
<accession>C7Q145</accession>
<name>C7Q145_CATAD</name>
<reference evidence="1" key="1">
    <citation type="journal article" date="2009" name="Stand. Genomic Sci.">
        <title>Complete genome sequence of Catenulispora acidiphila type strain (ID 139908).</title>
        <authorList>
            <person name="Copeland A."/>
            <person name="Lapidus A."/>
            <person name="Glavina Del Rio T."/>
            <person name="Nolan M."/>
            <person name="Lucas S."/>
            <person name="Chen F."/>
            <person name="Tice H."/>
            <person name="Cheng J.F."/>
            <person name="Bruce D."/>
            <person name="Goodwin L."/>
            <person name="Pitluck S."/>
            <person name="Mikhailova N."/>
            <person name="Pati A."/>
            <person name="Ivanova N."/>
            <person name="Mavromatis K."/>
            <person name="Chen A."/>
            <person name="Palaniappan K."/>
            <person name="Chain P."/>
            <person name="Land M."/>
            <person name="Hauser L."/>
            <person name="Chang Y.J."/>
            <person name="Jeffries C.D."/>
            <person name="Chertkov O."/>
            <person name="Brettin T."/>
            <person name="Detter J.C."/>
            <person name="Han C."/>
            <person name="Ali Z."/>
            <person name="Tindall B.J."/>
            <person name="Goker M."/>
            <person name="Bristow J."/>
            <person name="Eisen J.A."/>
            <person name="Markowitz V."/>
            <person name="Hugenholtz P."/>
            <person name="Kyrpides N.C."/>
            <person name="Klenk H.P."/>
        </authorList>
    </citation>
    <scope>NUCLEOTIDE SEQUENCE [LARGE SCALE GENOMIC DNA]</scope>
    <source>
        <strain evidence="1">DSM 44928</strain>
    </source>
</reference>
<dbReference type="AlphaFoldDB" id="C7Q145"/>
<protein>
    <submittedName>
        <fullName evidence="1">Uncharacterized protein</fullName>
    </submittedName>
</protein>
<dbReference type="EMBL" id="CP001700">
    <property type="protein sequence ID" value="ACU71720.1"/>
    <property type="molecule type" value="Genomic_DNA"/>
</dbReference>
<organism evidence="1 2">
    <name type="scientific">Catenulispora acidiphila (strain DSM 44928 / JCM 14897 / NBRC 102108 / NRRL B-24433 / ID139908)</name>
    <dbReference type="NCBI Taxonomy" id="479433"/>
    <lineage>
        <taxon>Bacteria</taxon>
        <taxon>Bacillati</taxon>
        <taxon>Actinomycetota</taxon>
        <taxon>Actinomycetes</taxon>
        <taxon>Catenulisporales</taxon>
        <taxon>Catenulisporaceae</taxon>
        <taxon>Catenulispora</taxon>
    </lineage>
</organism>
<keyword evidence="2" id="KW-1185">Reference proteome</keyword>